<dbReference type="Proteomes" id="UP000008922">
    <property type="component" value="Chromosome"/>
</dbReference>
<sequence>MILLGAFSVGLVAVGLRALILRRELHPFDVRWMGLLFVAFLPQWFAFVLPTRFEIPDVWASLALVSSQIGLLLFALANVSKPGFPLLALGLASNLLVILLNGGWMPISPEMVQRVLPQASPDFWQIGARLGTGKDIVLPVEQTRLWVLSDIFFIHYGWNRAAFSPGDVLVALGVIRALWSLADRPAPARVSASPVAAQEG</sequence>
<dbReference type="InterPro" id="IPR035168">
    <property type="entry name" value="DUF5317"/>
</dbReference>
<dbReference type="RefSeq" id="WP_013558641.1">
    <property type="nucleotide sequence ID" value="NC_014960.1"/>
</dbReference>
<accession>E8MZA0</accession>
<proteinExistence type="predicted"/>
<protein>
    <submittedName>
        <fullName evidence="2">Hypothetical membrane protein</fullName>
    </submittedName>
</protein>
<feature type="transmembrane region" description="Helical" evidence="1">
    <location>
        <begin position="83"/>
        <end position="104"/>
    </location>
</feature>
<dbReference type="KEGG" id="atm:ANT_02090"/>
<dbReference type="InParanoid" id="E8MZA0"/>
<keyword evidence="1" id="KW-0472">Membrane</keyword>
<gene>
    <name evidence="2" type="ordered locus">ANT_02090</name>
</gene>
<name>E8MZA0_ANATU</name>
<evidence type="ECO:0000313" key="3">
    <source>
        <dbReference type="Proteomes" id="UP000008922"/>
    </source>
</evidence>
<organism evidence="2 3">
    <name type="scientific">Anaerolinea thermophila (strain DSM 14523 / JCM 11388 / NBRC 100420 / UNI-1)</name>
    <dbReference type="NCBI Taxonomy" id="926569"/>
    <lineage>
        <taxon>Bacteria</taxon>
        <taxon>Bacillati</taxon>
        <taxon>Chloroflexota</taxon>
        <taxon>Anaerolineae</taxon>
        <taxon>Anaerolineales</taxon>
        <taxon>Anaerolineaceae</taxon>
        <taxon>Anaerolinea</taxon>
    </lineage>
</organism>
<dbReference type="AlphaFoldDB" id="E8MZA0"/>
<dbReference type="Pfam" id="PF17248">
    <property type="entry name" value="DUF5317"/>
    <property type="match status" value="1"/>
</dbReference>
<keyword evidence="1" id="KW-1133">Transmembrane helix</keyword>
<dbReference type="EMBL" id="AP012029">
    <property type="protein sequence ID" value="BAJ62243.1"/>
    <property type="molecule type" value="Genomic_DNA"/>
</dbReference>
<dbReference type="HOGENOM" id="CLU_1363861_0_0_0"/>
<dbReference type="OrthoDB" id="163815at2"/>
<dbReference type="STRING" id="926569.ANT_02090"/>
<feature type="transmembrane region" description="Helical" evidence="1">
    <location>
        <begin position="58"/>
        <end position="77"/>
    </location>
</feature>
<feature type="transmembrane region" description="Helical" evidence="1">
    <location>
        <begin position="32"/>
        <end position="51"/>
    </location>
</feature>
<dbReference type="eggNOG" id="ENOG5030M0E">
    <property type="taxonomic scope" value="Bacteria"/>
</dbReference>
<evidence type="ECO:0000256" key="1">
    <source>
        <dbReference type="SAM" id="Phobius"/>
    </source>
</evidence>
<keyword evidence="1" id="KW-0812">Transmembrane</keyword>
<reference evidence="2 3" key="1">
    <citation type="submission" date="2010-12" db="EMBL/GenBank/DDBJ databases">
        <title>Whole genome sequence of Anaerolinea thermophila UNI-1.</title>
        <authorList>
            <person name="Narita-Yamada S."/>
            <person name="Kishi E."/>
            <person name="Watanabe Y."/>
            <person name="Takasaki K."/>
            <person name="Ankai A."/>
            <person name="Oguchi A."/>
            <person name="Fukui S."/>
            <person name="Takahashi M."/>
            <person name="Yashiro I."/>
            <person name="Hosoyama A."/>
            <person name="Sekiguchi Y."/>
            <person name="Hanada S."/>
            <person name="Fujita N."/>
        </authorList>
    </citation>
    <scope>NUCLEOTIDE SEQUENCE [LARGE SCALE GENOMIC DNA]</scope>
    <source>
        <strain evidence="3">DSM 14523 / JCM 11388 / NBRC 100420 / UNI-1</strain>
    </source>
</reference>
<keyword evidence="3" id="KW-1185">Reference proteome</keyword>
<evidence type="ECO:0000313" key="2">
    <source>
        <dbReference type="EMBL" id="BAJ62243.1"/>
    </source>
</evidence>